<dbReference type="Gene3D" id="1.10.3710.10">
    <property type="entry name" value="DNA polymerase III clamp loader subunits, C-terminal domain"/>
    <property type="match status" value="1"/>
</dbReference>
<dbReference type="Gene3D" id="1.20.272.10">
    <property type="match status" value="1"/>
</dbReference>
<comment type="caution">
    <text evidence="6">The sequence shown here is derived from an EMBL/GenBank/DDBJ whole genome shotgun (WGS) entry which is preliminary data.</text>
</comment>
<dbReference type="InterPro" id="IPR027417">
    <property type="entry name" value="P-loop_NTPase"/>
</dbReference>
<comment type="similarity">
    <text evidence="1">Belongs to the AAA ATPase family. RarA/MGS1/WRNIP1 subfamily.</text>
</comment>
<keyword evidence="3" id="KW-0067">ATP-binding</keyword>
<feature type="region of interest" description="Disordered" evidence="4">
    <location>
        <begin position="1"/>
        <end position="21"/>
    </location>
</feature>
<evidence type="ECO:0000313" key="6">
    <source>
        <dbReference type="EMBL" id="SIN72294.1"/>
    </source>
</evidence>
<dbReference type="Pfam" id="PF00004">
    <property type="entry name" value="AAA"/>
    <property type="match status" value="1"/>
</dbReference>
<sequence>MSQEQQELFEESFDSTGKASGGRDLRSVFEIPLPERVRPTSLEEFVGQSHLLGEGKPLRRLLEAGQVPNSILYGPPGTGKTTLVRVMANVTKRKLLEINAVTAKVSQLREIVDLAKGIKRSTGHSAMVFIDEIYHFNKQQQNVLLPAVERGDLILVGTTTENPYFEINKTLLSRAIVFELKPLTAEDLERILRRAIYDKKKGLGMFDLNVSDELISFIAQTAGGDARQALLRLEAVVLASVAVGKEKIALEDARQLAPKSLQRYDRAADQHYDVISAFIKSMRGSDPDAAVYWLARMLAGGEDVRFIARRMLIFASEDVGLADPFALVLAEAAAGAVDHVGLPEGRIILSQCAIYLACAEKSNSAYRAIDLALEELNKGNVQEVPLHLKSHGEGYVYPHDDPRHWVPQKYMNSSKRFYFPGNQGHERIIVERLQGLWKRFSQKDDVDRG</sequence>
<name>A0ABY1JEC3_9BACT</name>
<protein>
    <submittedName>
        <fullName evidence="6">ATPase</fullName>
    </submittedName>
</protein>
<proteinExistence type="inferred from homology"/>
<dbReference type="Pfam" id="PF12002">
    <property type="entry name" value="MgsA_C"/>
    <property type="match status" value="1"/>
</dbReference>
<dbReference type="InterPro" id="IPR032423">
    <property type="entry name" value="AAA_assoc_2"/>
</dbReference>
<keyword evidence="2" id="KW-0547">Nucleotide-binding</keyword>
<reference evidence="6 7" key="1">
    <citation type="submission" date="2016-11" db="EMBL/GenBank/DDBJ databases">
        <authorList>
            <person name="Varghese N."/>
            <person name="Submissions S."/>
        </authorList>
    </citation>
    <scope>NUCLEOTIDE SEQUENCE [LARGE SCALE GENOMIC DNA]</scope>
    <source>
        <strain evidence="6 7">DSM 20664</strain>
    </source>
</reference>
<keyword evidence="7" id="KW-1185">Reference proteome</keyword>
<accession>A0ABY1JEC3</accession>
<dbReference type="InterPro" id="IPR051314">
    <property type="entry name" value="AAA_ATPase_RarA/MGS1/WRNIP1"/>
</dbReference>
<dbReference type="Pfam" id="PF16193">
    <property type="entry name" value="AAA_assoc_2"/>
    <property type="match status" value="1"/>
</dbReference>
<gene>
    <name evidence="6" type="ORF">SAMN05444368_1510</name>
</gene>
<dbReference type="SMART" id="SM00382">
    <property type="entry name" value="AAA"/>
    <property type="match status" value="1"/>
</dbReference>
<evidence type="ECO:0000256" key="2">
    <source>
        <dbReference type="ARBA" id="ARBA00022741"/>
    </source>
</evidence>
<dbReference type="CDD" id="cd18139">
    <property type="entry name" value="HLD_clamp_RarA"/>
    <property type="match status" value="1"/>
</dbReference>
<dbReference type="CDD" id="cd00009">
    <property type="entry name" value="AAA"/>
    <property type="match status" value="1"/>
</dbReference>
<dbReference type="InterPro" id="IPR003959">
    <property type="entry name" value="ATPase_AAA_core"/>
</dbReference>
<dbReference type="SUPFAM" id="SSF52540">
    <property type="entry name" value="P-loop containing nucleoside triphosphate hydrolases"/>
    <property type="match status" value="1"/>
</dbReference>
<dbReference type="SUPFAM" id="SSF48019">
    <property type="entry name" value="post-AAA+ oligomerization domain-like"/>
    <property type="match status" value="1"/>
</dbReference>
<dbReference type="InterPro" id="IPR021886">
    <property type="entry name" value="MgsA_C"/>
</dbReference>
<evidence type="ECO:0000256" key="4">
    <source>
        <dbReference type="SAM" id="MobiDB-lite"/>
    </source>
</evidence>
<dbReference type="InterPro" id="IPR003593">
    <property type="entry name" value="AAA+_ATPase"/>
</dbReference>
<dbReference type="PANTHER" id="PTHR13779:SF7">
    <property type="entry name" value="ATPASE WRNIP1"/>
    <property type="match status" value="1"/>
</dbReference>
<dbReference type="InterPro" id="IPR008921">
    <property type="entry name" value="DNA_pol3_clamp-load_cplx_C"/>
</dbReference>
<feature type="domain" description="AAA+ ATPase" evidence="5">
    <location>
        <begin position="66"/>
        <end position="183"/>
    </location>
</feature>
<dbReference type="PANTHER" id="PTHR13779">
    <property type="entry name" value="WERNER HELICASE-INTERACTING PROTEIN 1 FAMILY MEMBER"/>
    <property type="match status" value="1"/>
</dbReference>
<dbReference type="Gene3D" id="1.10.8.60">
    <property type="match status" value="1"/>
</dbReference>
<organism evidence="6 7">
    <name type="scientific">Acetomicrobium flavidum</name>
    <dbReference type="NCBI Taxonomy" id="49896"/>
    <lineage>
        <taxon>Bacteria</taxon>
        <taxon>Thermotogati</taxon>
        <taxon>Synergistota</taxon>
        <taxon>Synergistia</taxon>
        <taxon>Synergistales</taxon>
        <taxon>Acetomicrobiaceae</taxon>
        <taxon>Acetomicrobium</taxon>
    </lineage>
</organism>
<evidence type="ECO:0000256" key="3">
    <source>
        <dbReference type="ARBA" id="ARBA00022840"/>
    </source>
</evidence>
<evidence type="ECO:0000256" key="1">
    <source>
        <dbReference type="ARBA" id="ARBA00008959"/>
    </source>
</evidence>
<dbReference type="Gene3D" id="3.40.50.300">
    <property type="entry name" value="P-loop containing nucleotide triphosphate hydrolases"/>
    <property type="match status" value="1"/>
</dbReference>
<evidence type="ECO:0000313" key="7">
    <source>
        <dbReference type="Proteomes" id="UP000185093"/>
    </source>
</evidence>
<dbReference type="Proteomes" id="UP000185093">
    <property type="component" value="Unassembled WGS sequence"/>
</dbReference>
<dbReference type="RefSeq" id="WP_084532291.1">
    <property type="nucleotide sequence ID" value="NZ_FSQZ01000001.1"/>
</dbReference>
<evidence type="ECO:0000259" key="5">
    <source>
        <dbReference type="SMART" id="SM00382"/>
    </source>
</evidence>
<dbReference type="EMBL" id="FSQZ01000001">
    <property type="protein sequence ID" value="SIN72294.1"/>
    <property type="molecule type" value="Genomic_DNA"/>
</dbReference>